<name>A0A259TWS0_9BACT</name>
<evidence type="ECO:0000313" key="1">
    <source>
        <dbReference type="EMBL" id="OZC02205.1"/>
    </source>
</evidence>
<organism evidence="1 2">
    <name type="scientific">Rubricoccus marinus</name>
    <dbReference type="NCBI Taxonomy" id="716817"/>
    <lineage>
        <taxon>Bacteria</taxon>
        <taxon>Pseudomonadati</taxon>
        <taxon>Rhodothermota</taxon>
        <taxon>Rhodothermia</taxon>
        <taxon>Rhodothermales</taxon>
        <taxon>Rubricoccaceae</taxon>
        <taxon>Rubricoccus</taxon>
    </lineage>
</organism>
<evidence type="ECO:0000313" key="2">
    <source>
        <dbReference type="Proteomes" id="UP000216446"/>
    </source>
</evidence>
<comment type="caution">
    <text evidence="1">The sequence shown here is derived from an EMBL/GenBank/DDBJ whole genome shotgun (WGS) entry which is preliminary data.</text>
</comment>
<keyword evidence="2" id="KW-1185">Reference proteome</keyword>
<gene>
    <name evidence="1" type="ORF">BSZ36_03905</name>
</gene>
<dbReference type="AlphaFoldDB" id="A0A259TWS0"/>
<dbReference type="Proteomes" id="UP000216446">
    <property type="component" value="Unassembled WGS sequence"/>
</dbReference>
<dbReference type="OrthoDB" id="1525018at2"/>
<accession>A0A259TWS0</accession>
<dbReference type="EMBL" id="MQWB01000001">
    <property type="protein sequence ID" value="OZC02205.1"/>
    <property type="molecule type" value="Genomic_DNA"/>
</dbReference>
<proteinExistence type="predicted"/>
<protein>
    <submittedName>
        <fullName evidence="1">Uncharacterized protein</fullName>
    </submittedName>
</protein>
<dbReference type="InParanoid" id="A0A259TWS0"/>
<reference evidence="1 2" key="1">
    <citation type="submission" date="2016-11" db="EMBL/GenBank/DDBJ databases">
        <title>Study of marine rhodopsin-containing bacteria.</title>
        <authorList>
            <person name="Yoshizawa S."/>
            <person name="Kumagai Y."/>
            <person name="Kogure K."/>
        </authorList>
    </citation>
    <scope>NUCLEOTIDE SEQUENCE [LARGE SCALE GENOMIC DNA]</scope>
    <source>
        <strain evidence="1 2">SG-29</strain>
    </source>
</reference>
<sequence>MDPIPTDTHNIELQATIDDLEGGIGQLSLSKAVNRIDDWKREIEATEKSGLLPIAEGLGELHASLTGEGVNGDQVGEIMVRLGEMTEASADDAEEVLKHSLKRLGSLLRHAGSALRGGNA</sequence>
<dbReference type="RefSeq" id="WP_094546212.1">
    <property type="nucleotide sequence ID" value="NZ_MQWB01000001.1"/>
</dbReference>